<dbReference type="EMBL" id="WBKG01000028">
    <property type="protein sequence ID" value="KAB1984195.1"/>
    <property type="molecule type" value="Genomic_DNA"/>
</dbReference>
<keyword evidence="3" id="KW-1185">Reference proteome</keyword>
<sequence>MPTSLAGALWSAVGQCGGLCRSGRDRQNRAGLPGQQSLALRCERLEDRGVVLAQVRPGPVPAQRGEAGTHSTPQPSTAR</sequence>
<comment type="caution">
    <text evidence="2">The sequence shown here is derived from an EMBL/GenBank/DDBJ whole genome shotgun (WGS) entry which is preliminary data.</text>
</comment>
<organism evidence="2 3">
    <name type="scientific">Streptomyces triticiradicis</name>
    <dbReference type="NCBI Taxonomy" id="2651189"/>
    <lineage>
        <taxon>Bacteria</taxon>
        <taxon>Bacillati</taxon>
        <taxon>Actinomycetota</taxon>
        <taxon>Actinomycetes</taxon>
        <taxon>Kitasatosporales</taxon>
        <taxon>Streptomycetaceae</taxon>
        <taxon>Streptomyces</taxon>
    </lineage>
</organism>
<reference evidence="2 3" key="1">
    <citation type="submission" date="2019-09" db="EMBL/GenBank/DDBJ databases">
        <title>Isolation and identification of active actinomycetes.</title>
        <authorList>
            <person name="Yu Z."/>
            <person name="Han C."/>
            <person name="Yu B."/>
        </authorList>
    </citation>
    <scope>NUCLEOTIDE SEQUENCE [LARGE SCALE GENOMIC DNA]</scope>
    <source>
        <strain evidence="2 3">NEAU-H2</strain>
    </source>
</reference>
<accession>A0A7J5D925</accession>
<evidence type="ECO:0000313" key="3">
    <source>
        <dbReference type="Proteomes" id="UP000442990"/>
    </source>
</evidence>
<name>A0A7J5D925_9ACTN</name>
<feature type="compositionally biased region" description="Polar residues" evidence="1">
    <location>
        <begin position="69"/>
        <end position="79"/>
    </location>
</feature>
<proteinExistence type="predicted"/>
<feature type="region of interest" description="Disordered" evidence="1">
    <location>
        <begin position="56"/>
        <end position="79"/>
    </location>
</feature>
<dbReference type="AlphaFoldDB" id="A0A7J5D925"/>
<evidence type="ECO:0000256" key="1">
    <source>
        <dbReference type="SAM" id="MobiDB-lite"/>
    </source>
</evidence>
<protein>
    <submittedName>
        <fullName evidence="2">Uncharacterized protein</fullName>
    </submittedName>
</protein>
<gene>
    <name evidence="2" type="ORF">F8144_28530</name>
</gene>
<dbReference type="Proteomes" id="UP000442990">
    <property type="component" value="Unassembled WGS sequence"/>
</dbReference>
<evidence type="ECO:0000313" key="2">
    <source>
        <dbReference type="EMBL" id="KAB1984195.1"/>
    </source>
</evidence>